<keyword evidence="4" id="KW-0862">Zinc</keyword>
<dbReference type="InterPro" id="IPR012337">
    <property type="entry name" value="RNaseH-like_sf"/>
</dbReference>
<comment type="caution">
    <text evidence="7">The sequence shown here is derived from an EMBL/GenBank/DDBJ whole genome shotgun (WGS) entry which is preliminary data.</text>
</comment>
<dbReference type="SUPFAM" id="SSF53098">
    <property type="entry name" value="Ribonuclease H-like"/>
    <property type="match status" value="1"/>
</dbReference>
<dbReference type="GO" id="GO:0005634">
    <property type="term" value="C:nucleus"/>
    <property type="evidence" value="ECO:0007669"/>
    <property type="project" value="UniProtKB-SubCell"/>
</dbReference>
<dbReference type="PANTHER" id="PTHR46481">
    <property type="entry name" value="ZINC FINGER BED DOMAIN-CONTAINING PROTEIN 4"/>
    <property type="match status" value="1"/>
</dbReference>
<dbReference type="GO" id="GO:0008270">
    <property type="term" value="F:zinc ion binding"/>
    <property type="evidence" value="ECO:0007669"/>
    <property type="project" value="UniProtKB-KW"/>
</dbReference>
<evidence type="ECO:0000256" key="4">
    <source>
        <dbReference type="ARBA" id="ARBA00022833"/>
    </source>
</evidence>
<dbReference type="Pfam" id="PF05699">
    <property type="entry name" value="Dimer_Tnp_hAT"/>
    <property type="match status" value="1"/>
</dbReference>
<accession>A0AAW0SPW8</accession>
<protein>
    <recommendedName>
        <fullName evidence="6">HAT C-terminal dimerisation domain-containing protein</fullName>
    </recommendedName>
</protein>
<evidence type="ECO:0000256" key="2">
    <source>
        <dbReference type="ARBA" id="ARBA00022723"/>
    </source>
</evidence>
<proteinExistence type="predicted"/>
<dbReference type="InterPro" id="IPR008906">
    <property type="entry name" value="HATC_C_dom"/>
</dbReference>
<comment type="subcellular location">
    <subcellularLocation>
        <location evidence="1">Nucleus</location>
    </subcellularLocation>
</comment>
<keyword evidence="8" id="KW-1185">Reference proteome</keyword>
<dbReference type="GO" id="GO:0046983">
    <property type="term" value="F:protein dimerization activity"/>
    <property type="evidence" value="ECO:0007669"/>
    <property type="project" value="InterPro"/>
</dbReference>
<dbReference type="InterPro" id="IPR052035">
    <property type="entry name" value="ZnF_BED_domain_contain"/>
</dbReference>
<evidence type="ECO:0000313" key="8">
    <source>
        <dbReference type="Proteomes" id="UP001487740"/>
    </source>
</evidence>
<organism evidence="7 8">
    <name type="scientific">Scylla paramamosain</name>
    <name type="common">Mud crab</name>
    <dbReference type="NCBI Taxonomy" id="85552"/>
    <lineage>
        <taxon>Eukaryota</taxon>
        <taxon>Metazoa</taxon>
        <taxon>Ecdysozoa</taxon>
        <taxon>Arthropoda</taxon>
        <taxon>Crustacea</taxon>
        <taxon>Multicrustacea</taxon>
        <taxon>Malacostraca</taxon>
        <taxon>Eumalacostraca</taxon>
        <taxon>Eucarida</taxon>
        <taxon>Decapoda</taxon>
        <taxon>Pleocyemata</taxon>
        <taxon>Brachyura</taxon>
        <taxon>Eubrachyura</taxon>
        <taxon>Portunoidea</taxon>
        <taxon>Portunidae</taxon>
        <taxon>Portuninae</taxon>
        <taxon>Scylla</taxon>
    </lineage>
</organism>
<sequence length="264" mass="30509">MEELKRPLQLYLSDHDELPNFSSSEWQIIEQVVTNLQPFSQLTIEMSAESCPLSTVIPSVSTLARFFEKTADKEGIKITKQRLLSALLLDPRFKVQLLNDEAHRKTLLLDELFQHHSLHTTTVETVEKARHLVFPLTKYLEKDIAAESANEVELCRRTPLLERSICPLHYWKQEEKFPLLKQLAVKFLCTPASSVYSERLFSEYGSIFEEKRTRLSRGLSWMSLVVELVTGSMQCEAFPRAALYRRSRMPDSLKVLILYGARGY</sequence>
<feature type="domain" description="HAT C-terminal dimerisation" evidence="6">
    <location>
        <begin position="159"/>
        <end position="217"/>
    </location>
</feature>
<evidence type="ECO:0000256" key="3">
    <source>
        <dbReference type="ARBA" id="ARBA00022771"/>
    </source>
</evidence>
<evidence type="ECO:0000259" key="6">
    <source>
        <dbReference type="Pfam" id="PF05699"/>
    </source>
</evidence>
<evidence type="ECO:0000313" key="7">
    <source>
        <dbReference type="EMBL" id="KAK8376815.1"/>
    </source>
</evidence>
<evidence type="ECO:0000256" key="5">
    <source>
        <dbReference type="ARBA" id="ARBA00023242"/>
    </source>
</evidence>
<keyword evidence="3" id="KW-0863">Zinc-finger</keyword>
<gene>
    <name evidence="7" type="ORF">O3P69_010028</name>
</gene>
<dbReference type="EMBL" id="JARAKH010000048">
    <property type="protein sequence ID" value="KAK8376815.1"/>
    <property type="molecule type" value="Genomic_DNA"/>
</dbReference>
<dbReference type="PANTHER" id="PTHR46481:SF10">
    <property type="entry name" value="ZINC FINGER BED DOMAIN-CONTAINING PROTEIN 39"/>
    <property type="match status" value="1"/>
</dbReference>
<reference evidence="7 8" key="1">
    <citation type="submission" date="2023-03" db="EMBL/GenBank/DDBJ databases">
        <title>High-quality genome of Scylla paramamosain provides insights in environmental adaptation.</title>
        <authorList>
            <person name="Zhang L."/>
        </authorList>
    </citation>
    <scope>NUCLEOTIDE SEQUENCE [LARGE SCALE GENOMIC DNA]</scope>
    <source>
        <strain evidence="7">LZ_2023a</strain>
        <tissue evidence="7">Muscle</tissue>
    </source>
</reference>
<dbReference type="AlphaFoldDB" id="A0AAW0SPW8"/>
<evidence type="ECO:0000256" key="1">
    <source>
        <dbReference type="ARBA" id="ARBA00004123"/>
    </source>
</evidence>
<keyword evidence="5" id="KW-0539">Nucleus</keyword>
<name>A0AAW0SPW8_SCYPA</name>
<dbReference type="Proteomes" id="UP001487740">
    <property type="component" value="Unassembled WGS sequence"/>
</dbReference>
<keyword evidence="2" id="KW-0479">Metal-binding</keyword>